<keyword evidence="2 3" id="KW-0067">ATP-binding</keyword>
<dbReference type="EC" id="2.7.11.17" evidence="5"/>
<proteinExistence type="predicted"/>
<dbReference type="CDD" id="cd05117">
    <property type="entry name" value="STKc_CAMK"/>
    <property type="match status" value="1"/>
</dbReference>
<keyword evidence="5" id="KW-0378">Hydrolase</keyword>
<dbReference type="InterPro" id="IPR011009">
    <property type="entry name" value="Kinase-like_dom_sf"/>
</dbReference>
<keyword evidence="6" id="KW-1185">Reference proteome</keyword>
<dbReference type="EC" id="3.1.2.15" evidence="5"/>
<gene>
    <name evidence="5" type="ORF">IMG5_132450</name>
</gene>
<dbReference type="InterPro" id="IPR001849">
    <property type="entry name" value="PH_domain"/>
</dbReference>
<dbReference type="InterPro" id="IPR008271">
    <property type="entry name" value="Ser/Thr_kinase_AS"/>
</dbReference>
<feature type="domain" description="Protein kinase" evidence="4">
    <location>
        <begin position="209"/>
        <end position="472"/>
    </location>
</feature>
<keyword evidence="5" id="KW-0808">Transferase</keyword>
<dbReference type="OMA" id="WGTIPHI"/>
<dbReference type="InterPro" id="IPR017441">
    <property type="entry name" value="Protein_kinase_ATP_BS"/>
</dbReference>
<dbReference type="EMBL" id="GL983996">
    <property type="protein sequence ID" value="EGR30423.1"/>
    <property type="molecule type" value="Genomic_DNA"/>
</dbReference>
<dbReference type="InterPro" id="IPR000719">
    <property type="entry name" value="Prot_kinase_dom"/>
</dbReference>
<organism evidence="5 6">
    <name type="scientific">Ichthyophthirius multifiliis</name>
    <name type="common">White spot disease agent</name>
    <name type="synonym">Ich</name>
    <dbReference type="NCBI Taxonomy" id="5932"/>
    <lineage>
        <taxon>Eukaryota</taxon>
        <taxon>Sar</taxon>
        <taxon>Alveolata</taxon>
        <taxon>Ciliophora</taxon>
        <taxon>Intramacronucleata</taxon>
        <taxon>Oligohymenophorea</taxon>
        <taxon>Hymenostomatida</taxon>
        <taxon>Ophryoglenina</taxon>
        <taxon>Ichthyophthirius</taxon>
    </lineage>
</organism>
<dbReference type="PROSITE" id="PS50011">
    <property type="entry name" value="PROTEIN_KINASE_DOM"/>
    <property type="match status" value="1"/>
</dbReference>
<dbReference type="SUPFAM" id="SSF50729">
    <property type="entry name" value="PH domain-like"/>
    <property type="match status" value="1"/>
</dbReference>
<protein>
    <submittedName>
        <fullName evidence="5">Protein kinase domain protein</fullName>
        <ecNumber evidence="5">2.7.11.17</ecNumber>
        <ecNumber evidence="5">3.1.2.15</ecNumber>
    </submittedName>
</protein>
<dbReference type="InParanoid" id="G0QWH8"/>
<dbReference type="AlphaFoldDB" id="G0QWH8"/>
<dbReference type="eggNOG" id="KOG0032">
    <property type="taxonomic scope" value="Eukaryota"/>
</dbReference>
<dbReference type="SUPFAM" id="SSF56112">
    <property type="entry name" value="Protein kinase-like (PK-like)"/>
    <property type="match status" value="1"/>
</dbReference>
<dbReference type="GO" id="GO:0016787">
    <property type="term" value="F:hydrolase activity"/>
    <property type="evidence" value="ECO:0007669"/>
    <property type="project" value="UniProtKB-KW"/>
</dbReference>
<dbReference type="OrthoDB" id="4062651at2759"/>
<dbReference type="PROSITE" id="PS00107">
    <property type="entry name" value="PROTEIN_KINASE_ATP"/>
    <property type="match status" value="1"/>
</dbReference>
<dbReference type="Proteomes" id="UP000008983">
    <property type="component" value="Unassembled WGS sequence"/>
</dbReference>
<evidence type="ECO:0000256" key="1">
    <source>
        <dbReference type="ARBA" id="ARBA00022741"/>
    </source>
</evidence>
<dbReference type="InterPro" id="IPR011993">
    <property type="entry name" value="PH-like_dom_sf"/>
</dbReference>
<dbReference type="Pfam" id="PF00069">
    <property type="entry name" value="Pkinase"/>
    <property type="match status" value="1"/>
</dbReference>
<dbReference type="RefSeq" id="XP_004032010.1">
    <property type="nucleotide sequence ID" value="XM_004031962.1"/>
</dbReference>
<dbReference type="PANTHER" id="PTHR24347">
    <property type="entry name" value="SERINE/THREONINE-PROTEIN KINASE"/>
    <property type="match status" value="1"/>
</dbReference>
<dbReference type="Gene3D" id="1.10.510.10">
    <property type="entry name" value="Transferase(Phosphotransferase) domain 1"/>
    <property type="match status" value="1"/>
</dbReference>
<feature type="binding site" evidence="3">
    <location>
        <position position="238"/>
    </location>
    <ligand>
        <name>ATP</name>
        <dbReference type="ChEBI" id="CHEBI:30616"/>
    </ligand>
</feature>
<keyword evidence="1 3" id="KW-0547">Nucleotide-binding</keyword>
<name>G0QWH8_ICHMU</name>
<reference evidence="5 6" key="1">
    <citation type="submission" date="2011-07" db="EMBL/GenBank/DDBJ databases">
        <authorList>
            <person name="Coyne R."/>
            <person name="Brami D."/>
            <person name="Johnson J."/>
            <person name="Hostetler J."/>
            <person name="Hannick L."/>
            <person name="Clark T."/>
            <person name="Cassidy-Hanley D."/>
            <person name="Inman J."/>
        </authorList>
    </citation>
    <scope>NUCLEOTIDE SEQUENCE [LARGE SCALE GENOMIC DNA]</scope>
    <source>
        <strain evidence="5 6">G5</strain>
    </source>
</reference>
<evidence type="ECO:0000256" key="3">
    <source>
        <dbReference type="PROSITE-ProRule" id="PRU10141"/>
    </source>
</evidence>
<dbReference type="GO" id="GO:0004683">
    <property type="term" value="F:calcium/calmodulin-dependent protein kinase activity"/>
    <property type="evidence" value="ECO:0007669"/>
    <property type="project" value="UniProtKB-EC"/>
</dbReference>
<sequence>MFIQILYIYKQNYYYIIIKLNNKIIKIHIYIYYQWVVKQINILQSIKSLKNIYIYLYIFFLNTSIKLTSFFDDSDKNKQQTKKIWQKPTKDQEILNKKIFLLQSKFYKKSKSKQKLKTRHYYIDDSNLYVSKSEKSEKIQGFLNLNCCKLDILENIDIKQFNQTSLMQGFRLIRNGKYIEIYTDDQLIFKEWRNVITLNAIQQNFHEDFIVTKIIGKGSFAKVYLATKKQNNQQYAIKAFNKEFMLNQHKGKESLINEIIVMRNLRNEHLINLYEVYETANSIYFVVDIINGGELLHRLREKKTIKESDLKNLIRNLLLGLQYLHQKQIMHRDLKPENLLLKSKENDYDLVIADLGLATFTNIKNILFKRCGTPGFVAPEVLAYQDGGSFYDVKCDIYSAGVIFYLLLTGKQPFEGKDYKAILRANRESNIQYDIPELDTVSIDAKDLLIKMLRSNPSERFSASECLGHPFLNQSQDQQNYQNLEFAQQNLKNYEVGYLSNIRNKNQTDSQEQIGSLALHSNGIPAMNGNIDTMGSLSNYSNANLGNKENKELVQSKFSTRAKTESIDSNILKNQLHLEVKNKEKNNLHKMAIQNNMNK</sequence>
<evidence type="ECO:0000256" key="2">
    <source>
        <dbReference type="ARBA" id="ARBA00022840"/>
    </source>
</evidence>
<dbReference type="Gene3D" id="2.30.29.30">
    <property type="entry name" value="Pleckstrin-homology domain (PH domain)/Phosphotyrosine-binding domain (PTB)"/>
    <property type="match status" value="1"/>
</dbReference>
<dbReference type="STRING" id="857967.G0QWH8"/>
<dbReference type="FunFam" id="1.10.510.10:FF:000945">
    <property type="entry name" value="Uncharacterized protein"/>
    <property type="match status" value="1"/>
</dbReference>
<evidence type="ECO:0000313" key="5">
    <source>
        <dbReference type="EMBL" id="EGR30423.1"/>
    </source>
</evidence>
<evidence type="ECO:0000259" key="4">
    <source>
        <dbReference type="PROSITE" id="PS50011"/>
    </source>
</evidence>
<keyword evidence="5" id="KW-0418">Kinase</keyword>
<dbReference type="SMART" id="SM00233">
    <property type="entry name" value="PH"/>
    <property type="match status" value="1"/>
</dbReference>
<dbReference type="PROSITE" id="PS00108">
    <property type="entry name" value="PROTEIN_KINASE_ST"/>
    <property type="match status" value="1"/>
</dbReference>
<accession>G0QWH8</accession>
<evidence type="ECO:0000313" key="6">
    <source>
        <dbReference type="Proteomes" id="UP000008983"/>
    </source>
</evidence>
<dbReference type="GO" id="GO:0005524">
    <property type="term" value="F:ATP binding"/>
    <property type="evidence" value="ECO:0007669"/>
    <property type="project" value="UniProtKB-UniRule"/>
</dbReference>
<dbReference type="GeneID" id="14906534"/>
<dbReference type="FunFam" id="3.30.200.20:FF:000042">
    <property type="entry name" value="Aurora kinase A"/>
    <property type="match status" value="1"/>
</dbReference>
<dbReference type="SMART" id="SM00220">
    <property type="entry name" value="S_TKc"/>
    <property type="match status" value="1"/>
</dbReference>